<evidence type="ECO:0000313" key="2">
    <source>
        <dbReference type="Proteomes" id="UP000094784"/>
    </source>
</evidence>
<gene>
    <name evidence="1" type="ORF">BG258_15885</name>
</gene>
<sequence length="174" mass="19277">MQVCECMNDSSHVFKGRHLDGVSCPICEGPVLPKPYDESKDSNLPYYRDLKKQSSKRKSAITIDLNFDDKSKLKLRAIAKHVGALVDELDRIDSFEECPKCSKLMSTSKLYLGDELKSVNNECECGYIMGCDFGNELTNQLKETTLSIGIASSETGEVIADALKDLPSRLEGSE</sequence>
<accession>A0A1E4R9Z4</accession>
<dbReference type="RefSeq" id="WP_069482187.1">
    <property type="nucleotide sequence ID" value="NZ_KV766182.1"/>
</dbReference>
<dbReference type="AlphaFoldDB" id="A0A1E4R9Z4"/>
<comment type="caution">
    <text evidence="1">The sequence shown here is derived from an EMBL/GenBank/DDBJ whole genome shotgun (WGS) entry which is preliminary data.</text>
</comment>
<organism evidence="1 2">
    <name type="scientific">Lysinibacillus fusiformis</name>
    <dbReference type="NCBI Taxonomy" id="28031"/>
    <lineage>
        <taxon>Bacteria</taxon>
        <taxon>Bacillati</taxon>
        <taxon>Bacillota</taxon>
        <taxon>Bacilli</taxon>
        <taxon>Bacillales</taxon>
        <taxon>Bacillaceae</taxon>
        <taxon>Lysinibacillus</taxon>
    </lineage>
</organism>
<protein>
    <submittedName>
        <fullName evidence="1">Uncharacterized protein</fullName>
    </submittedName>
</protein>
<name>A0A1E4R9Z4_9BACI</name>
<dbReference type="EMBL" id="MECQ01000001">
    <property type="protein sequence ID" value="ODV57283.1"/>
    <property type="molecule type" value="Genomic_DNA"/>
</dbReference>
<proteinExistence type="predicted"/>
<evidence type="ECO:0000313" key="1">
    <source>
        <dbReference type="EMBL" id="ODV57283.1"/>
    </source>
</evidence>
<dbReference type="Proteomes" id="UP000094784">
    <property type="component" value="Unassembled WGS sequence"/>
</dbReference>
<reference evidence="1 2" key="1">
    <citation type="submission" date="2016-09" db="EMBL/GenBank/DDBJ databases">
        <title>Draft genome sequence of the soil isolate, Lysinibacillus fusiformis M5, a potential hypoxanthine producer.</title>
        <authorList>
            <person name="Gallegos-Monterrosa R."/>
            <person name="Maroti G."/>
            <person name="Balint B."/>
            <person name="Kovacs A.T."/>
        </authorList>
    </citation>
    <scope>NUCLEOTIDE SEQUENCE [LARGE SCALE GENOMIC DNA]</scope>
    <source>
        <strain evidence="1 2">M5</strain>
    </source>
</reference>